<feature type="transmembrane region" description="Helical" evidence="2">
    <location>
        <begin position="230"/>
        <end position="250"/>
    </location>
</feature>
<evidence type="ECO:0000313" key="5">
    <source>
        <dbReference type="Proteomes" id="UP001589894"/>
    </source>
</evidence>
<feature type="chain" id="PRO_5047459664" description="IPT/TIG domain-containing protein" evidence="3">
    <location>
        <begin position="26"/>
        <end position="262"/>
    </location>
</feature>
<dbReference type="RefSeq" id="WP_377342539.1">
    <property type="nucleotide sequence ID" value="NZ_JBHLUE010000020.1"/>
</dbReference>
<evidence type="ECO:0000313" key="4">
    <source>
        <dbReference type="EMBL" id="MFC0567249.1"/>
    </source>
</evidence>
<organism evidence="4 5">
    <name type="scientific">Plantactinospora siamensis</name>
    <dbReference type="NCBI Taxonomy" id="555372"/>
    <lineage>
        <taxon>Bacteria</taxon>
        <taxon>Bacillati</taxon>
        <taxon>Actinomycetota</taxon>
        <taxon>Actinomycetes</taxon>
        <taxon>Micromonosporales</taxon>
        <taxon>Micromonosporaceae</taxon>
        <taxon>Plantactinospora</taxon>
    </lineage>
</organism>
<feature type="compositionally biased region" description="Pro residues" evidence="1">
    <location>
        <begin position="30"/>
        <end position="41"/>
    </location>
</feature>
<dbReference type="EMBL" id="JBHLUE010000020">
    <property type="protein sequence ID" value="MFC0567249.1"/>
    <property type="molecule type" value="Genomic_DNA"/>
</dbReference>
<feature type="compositionally biased region" description="Pro residues" evidence="1">
    <location>
        <begin position="47"/>
        <end position="56"/>
    </location>
</feature>
<evidence type="ECO:0000256" key="3">
    <source>
        <dbReference type="SAM" id="SignalP"/>
    </source>
</evidence>
<keyword evidence="2" id="KW-0472">Membrane</keyword>
<feature type="region of interest" description="Disordered" evidence="1">
    <location>
        <begin position="118"/>
        <end position="162"/>
    </location>
</feature>
<feature type="region of interest" description="Disordered" evidence="1">
    <location>
        <begin position="26"/>
        <end position="66"/>
    </location>
</feature>
<evidence type="ECO:0000256" key="2">
    <source>
        <dbReference type="SAM" id="Phobius"/>
    </source>
</evidence>
<gene>
    <name evidence="4" type="ORF">ACFFHU_24305</name>
</gene>
<name>A0ABV6P2P6_9ACTN</name>
<keyword evidence="3" id="KW-0732">Signal</keyword>
<keyword evidence="2" id="KW-1133">Transmembrane helix</keyword>
<protein>
    <recommendedName>
        <fullName evidence="6">IPT/TIG domain-containing protein</fullName>
    </recommendedName>
</protein>
<sequence length="262" mass="26450">MRLSRIMIAITAGVALWGVPTAAGAAQPFTPQPSEPTPTTPPATVTPQPPAYPPTEPSLTSPDPTVLAGDPVTIVGNNFGANELVRLTFSVLPTAAGPAGPAAPAVAPAPPANGGVGAMAPLADGPGDGRHSPWPWPTRTHHSPSPSPTNTGDGGYCRGSHRLPRPITVRADGDGHFTTVVRICRTGSIQVTATGLRTGDTASLVLTIFPRGAGSGSPLPVTGGSIVPQLTFGVAAVVLGALLILLTVVLRRRRGRTGARVG</sequence>
<comment type="caution">
    <text evidence="4">The sequence shown here is derived from an EMBL/GenBank/DDBJ whole genome shotgun (WGS) entry which is preliminary data.</text>
</comment>
<reference evidence="4 5" key="1">
    <citation type="submission" date="2024-09" db="EMBL/GenBank/DDBJ databases">
        <authorList>
            <person name="Sun Q."/>
            <person name="Mori K."/>
        </authorList>
    </citation>
    <scope>NUCLEOTIDE SEQUENCE [LARGE SCALE GENOMIC DNA]</scope>
    <source>
        <strain evidence="4 5">TBRC 2205</strain>
    </source>
</reference>
<dbReference type="Proteomes" id="UP001589894">
    <property type="component" value="Unassembled WGS sequence"/>
</dbReference>
<accession>A0ABV6P2P6</accession>
<keyword evidence="5" id="KW-1185">Reference proteome</keyword>
<evidence type="ECO:0000256" key="1">
    <source>
        <dbReference type="SAM" id="MobiDB-lite"/>
    </source>
</evidence>
<feature type="signal peptide" evidence="3">
    <location>
        <begin position="1"/>
        <end position="25"/>
    </location>
</feature>
<keyword evidence="2" id="KW-0812">Transmembrane</keyword>
<proteinExistence type="predicted"/>
<evidence type="ECO:0008006" key="6">
    <source>
        <dbReference type="Google" id="ProtNLM"/>
    </source>
</evidence>